<evidence type="ECO:0000256" key="4">
    <source>
        <dbReference type="ARBA" id="ARBA00022448"/>
    </source>
</evidence>
<evidence type="ECO:0000256" key="6">
    <source>
        <dbReference type="ARBA" id="ARBA00023034"/>
    </source>
</evidence>
<evidence type="ECO:0000313" key="11">
    <source>
        <dbReference type="EMBL" id="CEM07052.1"/>
    </source>
</evidence>
<organism evidence="11 12">
    <name type="scientific">Vitrella brassicaformis (strain CCMP3155)</name>
    <dbReference type="NCBI Taxonomy" id="1169540"/>
    <lineage>
        <taxon>Eukaryota</taxon>
        <taxon>Sar</taxon>
        <taxon>Alveolata</taxon>
        <taxon>Colpodellida</taxon>
        <taxon>Vitrellaceae</taxon>
        <taxon>Vitrella</taxon>
    </lineage>
</organism>
<comment type="similarity">
    <text evidence="2">Belongs to the COG4 family.</text>
</comment>
<evidence type="ECO:0000256" key="9">
    <source>
        <dbReference type="SAM" id="MobiDB-lite"/>
    </source>
</evidence>
<feature type="region of interest" description="Disordered" evidence="9">
    <location>
        <begin position="584"/>
        <end position="613"/>
    </location>
</feature>
<dbReference type="InterPro" id="IPR048684">
    <property type="entry name" value="COG4_C"/>
</dbReference>
<dbReference type="GO" id="GO:0015031">
    <property type="term" value="P:protein transport"/>
    <property type="evidence" value="ECO:0007669"/>
    <property type="project" value="UniProtKB-KW"/>
</dbReference>
<proteinExistence type="inferred from homology"/>
<protein>
    <recommendedName>
        <fullName evidence="3">Conserved oligomeric Golgi complex subunit 4</fullName>
    </recommendedName>
    <alternativeName>
        <fullName evidence="8">Component of oligomeric Golgi complex 4</fullName>
    </alternativeName>
</protein>
<dbReference type="Pfam" id="PF20662">
    <property type="entry name" value="COG4_C"/>
    <property type="match status" value="1"/>
</dbReference>
<feature type="domain" description="COG4 transport protein middle alpha-helical bundle" evidence="10">
    <location>
        <begin position="171"/>
        <end position="493"/>
    </location>
</feature>
<dbReference type="Proteomes" id="UP000041254">
    <property type="component" value="Unassembled WGS sequence"/>
</dbReference>
<dbReference type="GO" id="GO:0000139">
    <property type="term" value="C:Golgi membrane"/>
    <property type="evidence" value="ECO:0007669"/>
    <property type="project" value="UniProtKB-SubCell"/>
</dbReference>
<dbReference type="Pfam" id="PF08318">
    <property type="entry name" value="COG4_m"/>
    <property type="match status" value="2"/>
</dbReference>
<comment type="subcellular location">
    <subcellularLocation>
        <location evidence="1">Golgi apparatus membrane</location>
        <topology evidence="1">Peripheral membrane protein</topology>
    </subcellularLocation>
</comment>
<dbReference type="VEuPathDB" id="CryptoDB:Vbra_14421"/>
<dbReference type="Pfam" id="PF20663">
    <property type="entry name" value="COG4_N"/>
    <property type="match status" value="1"/>
</dbReference>
<feature type="compositionally biased region" description="Gly residues" evidence="9">
    <location>
        <begin position="592"/>
        <end position="602"/>
    </location>
</feature>
<dbReference type="STRING" id="1169540.A0A0G4F532"/>
<keyword evidence="7" id="KW-0472">Membrane</keyword>
<dbReference type="OMA" id="RASECQQ"/>
<keyword evidence="5" id="KW-0653">Protein transport</keyword>
<dbReference type="InterPro" id="IPR013167">
    <property type="entry name" value="COG4_M"/>
</dbReference>
<dbReference type="AlphaFoldDB" id="A0A0G4F532"/>
<dbReference type="OrthoDB" id="47059at2759"/>
<dbReference type="InterPro" id="IPR048680">
    <property type="entry name" value="COG4_N"/>
</dbReference>
<name>A0A0G4F532_VITBC</name>
<dbReference type="SMART" id="SM00762">
    <property type="entry name" value="Cog4"/>
    <property type="match status" value="1"/>
</dbReference>
<evidence type="ECO:0000256" key="5">
    <source>
        <dbReference type="ARBA" id="ARBA00022927"/>
    </source>
</evidence>
<dbReference type="InterPro" id="IPR048682">
    <property type="entry name" value="COG4"/>
</dbReference>
<evidence type="ECO:0000256" key="1">
    <source>
        <dbReference type="ARBA" id="ARBA00004395"/>
    </source>
</evidence>
<gene>
    <name evidence="11" type="ORF">Vbra_14421</name>
</gene>
<evidence type="ECO:0000313" key="12">
    <source>
        <dbReference type="Proteomes" id="UP000041254"/>
    </source>
</evidence>
<keyword evidence="12" id="KW-1185">Reference proteome</keyword>
<dbReference type="InParanoid" id="A0A0G4F532"/>
<feature type="region of interest" description="Disordered" evidence="9">
    <location>
        <begin position="1"/>
        <end position="22"/>
    </location>
</feature>
<keyword evidence="6" id="KW-0333">Golgi apparatus</keyword>
<evidence type="ECO:0000259" key="10">
    <source>
        <dbReference type="SMART" id="SM00762"/>
    </source>
</evidence>
<dbReference type="Gene3D" id="1.20.58.1970">
    <property type="match status" value="1"/>
</dbReference>
<dbReference type="PANTHER" id="PTHR24016">
    <property type="entry name" value="CONSERVED OLIGOMERIC GOLGI COMPLEX SUBUNIT 4"/>
    <property type="match status" value="1"/>
</dbReference>
<accession>A0A0G4F532</accession>
<keyword evidence="4" id="KW-0813">Transport</keyword>
<dbReference type="PANTHER" id="PTHR24016:SF0">
    <property type="entry name" value="CONSERVED OLIGOMERIC GOLGI COMPLEX SUBUNIT 4"/>
    <property type="match status" value="1"/>
</dbReference>
<evidence type="ECO:0000256" key="7">
    <source>
        <dbReference type="ARBA" id="ARBA00023136"/>
    </source>
</evidence>
<reference evidence="11 12" key="1">
    <citation type="submission" date="2014-11" db="EMBL/GenBank/DDBJ databases">
        <authorList>
            <person name="Zhu J."/>
            <person name="Qi W."/>
            <person name="Song R."/>
        </authorList>
    </citation>
    <scope>NUCLEOTIDE SEQUENCE [LARGE SCALE GENOMIC DNA]</scope>
</reference>
<evidence type="ECO:0000256" key="3">
    <source>
        <dbReference type="ARBA" id="ARBA00020975"/>
    </source>
</evidence>
<dbReference type="EMBL" id="CDMY01000375">
    <property type="protein sequence ID" value="CEM07052.1"/>
    <property type="molecule type" value="Genomic_DNA"/>
</dbReference>
<evidence type="ECO:0000256" key="2">
    <source>
        <dbReference type="ARBA" id="ARBA00009215"/>
    </source>
</evidence>
<dbReference type="PhylomeDB" id="A0A0G4F532"/>
<evidence type="ECO:0000256" key="8">
    <source>
        <dbReference type="ARBA" id="ARBA00031340"/>
    </source>
</evidence>
<sequence length="824" mass="91574">METANGTSEVVGPSDAAGASLDRPSAARLLELKEREKELTSTLSDLHAKALTLVQSHLTGLYDVTEQQKVFQRDAQQLQATLQFVHETSEKLSSRVRRLDTVRSRIEAALQLVEDLLDLKNCAEGVESAMGRGDYETAAKHIAKYRSLAQQFRQGGDASALEDSSAVLQSLKASEKALTQMVRDQFDKAITNRDKTGVSRYAKLFYPLGLEREGINRYITFIRSFLSDQASIEFKTLLDPFGKSKELRAQQSGQPHAECLMKVFILIADIIQEHQQNIEEEFGSENFILFLRGLQEEADVQGTKVLDKFVQNKASVLRLKADDAASSTMDVRPMDLVLEELALLSQRCQQFDRYLRDCSHNVLDTLNPQSNLMKEIRDGTTSGSGRQFSEDDGLAVLSGLTKRMQEVMNFYVSLEQTFMIKSVRFALHESDEVAWDDPDQMTSTFVDDVFFILRKCITRGISSGDVFAVCAVVNHVTATLSTDVKAVLQENLQESKRLYQQYTSDVSHLTAFDAKEMIPPDPPMVKKDQAGQPIKPLGAAYSWTHSVNNLQACCEYLERLKGQCEAEFDEIFGGATRPVEGELSPAHAAAGAGAGAGGGVGSPGKRRADSSSNSGKVMFHHCLQGLESVKADLESLHQKAATVTLNMLKVHLSPMLLPLDSLDFNISQTEYADFQVNDPFMKGFLQQLDVIHQHVQRQYTPPTVSLIMASLVDQICKRLEALVLAKQFSLFGALQLDQDIRSLMAYCTAISDQSIRHKFGRLSEMGSLLNLETLAEFEDLWSPSSGRSWRLSPDEIYQVLSLRVDFPPRELSKIQVVLVGPAAM</sequence>